<comment type="caution">
    <text evidence="6">The sequence shown here is derived from an EMBL/GenBank/DDBJ whole genome shotgun (WGS) entry which is preliminary data.</text>
</comment>
<dbReference type="RefSeq" id="WP_106705375.1">
    <property type="nucleotide sequence ID" value="NZ_PXXU01000002.1"/>
</dbReference>
<dbReference type="InterPro" id="IPR058627">
    <property type="entry name" value="MdtA-like_C"/>
</dbReference>
<dbReference type="Pfam" id="PF25917">
    <property type="entry name" value="BSH_RND"/>
    <property type="match status" value="1"/>
</dbReference>
<dbReference type="OrthoDB" id="5730196at2"/>
<dbReference type="Gene3D" id="2.40.50.100">
    <property type="match status" value="1"/>
</dbReference>
<proteinExistence type="inferred from homology"/>
<sequence>MSTRRQLFIAFLLAIAGVSAAITIISLPPQADQQENIVKPLSVQYIQVKPERRRMDVRSQGRVMAQTEIDLVTGVSGNIVKVSPQFVSGGFFKKGDLLVSIDPAEYDLRVAQAQARVMEAQYQLTREEAEAEQAHDEWQQLGQGDPNPLSLRIPQLKEKRAKLAAEQEELRNARLLRQRTDIRAPFNGRVRNKEIGLGQYIDEGRILGRIYSSDMAEVRLPISTQELAFINIPDLLNQNQATPKTTVQLTANYQGQQQTWLGHIVRSEGVIDQDTGMIIVIAQVADPFGLTILNNQAVDEKSPTAILPVGLFVEATIEGRWFDDLVVLPSGALHKDQYVVIIDPENRLRFRSVVVFKREREQVIIKGGLNEGERILTAGFHHPVEEMEVTPAEFIR</sequence>
<dbReference type="SUPFAM" id="SSF111369">
    <property type="entry name" value="HlyD-like secretion proteins"/>
    <property type="match status" value="1"/>
</dbReference>
<name>A0A2P7NZA2_9PROT</name>
<keyword evidence="7" id="KW-1185">Reference proteome</keyword>
<dbReference type="InterPro" id="IPR006143">
    <property type="entry name" value="RND_pump_MFP"/>
</dbReference>
<evidence type="ECO:0000256" key="1">
    <source>
        <dbReference type="ARBA" id="ARBA00004196"/>
    </source>
</evidence>
<dbReference type="PANTHER" id="PTHR30158">
    <property type="entry name" value="ACRA/E-RELATED COMPONENT OF DRUG EFFLUX TRANSPORTER"/>
    <property type="match status" value="1"/>
</dbReference>
<dbReference type="Gene3D" id="1.10.287.470">
    <property type="entry name" value="Helix hairpin bin"/>
    <property type="match status" value="1"/>
</dbReference>
<dbReference type="InterPro" id="IPR058625">
    <property type="entry name" value="MdtA-like_BSH"/>
</dbReference>
<protein>
    <submittedName>
        <fullName evidence="6">Efflux transporter periplasmic adaptor subunit</fullName>
    </submittedName>
</protein>
<dbReference type="Pfam" id="PF25967">
    <property type="entry name" value="RND-MFP_C"/>
    <property type="match status" value="1"/>
</dbReference>
<evidence type="ECO:0000313" key="7">
    <source>
        <dbReference type="Proteomes" id="UP000241912"/>
    </source>
</evidence>
<comment type="similarity">
    <text evidence="2">Belongs to the membrane fusion protein (MFP) (TC 8.A.1) family.</text>
</comment>
<dbReference type="Proteomes" id="UP000241912">
    <property type="component" value="Unassembled WGS sequence"/>
</dbReference>
<organism evidence="6 7">
    <name type="scientific">Nitrosomonas supralitoralis</name>
    <dbReference type="NCBI Taxonomy" id="2116706"/>
    <lineage>
        <taxon>Bacteria</taxon>
        <taxon>Pseudomonadati</taxon>
        <taxon>Pseudomonadota</taxon>
        <taxon>Betaproteobacteria</taxon>
        <taxon>Nitrosomonadales</taxon>
        <taxon>Nitrosomonadaceae</taxon>
        <taxon>Nitrosomonas</taxon>
    </lineage>
</organism>
<evidence type="ECO:0000259" key="4">
    <source>
        <dbReference type="Pfam" id="PF25917"/>
    </source>
</evidence>
<keyword evidence="3" id="KW-0175">Coiled coil</keyword>
<reference evidence="6 7" key="1">
    <citation type="submission" date="2018-03" db="EMBL/GenBank/DDBJ databases">
        <title>Draft genome of Nitrosomonas supralitoralis APG5.</title>
        <authorList>
            <person name="Urakawa H."/>
            <person name="Lopez J.V."/>
        </authorList>
    </citation>
    <scope>NUCLEOTIDE SEQUENCE [LARGE SCALE GENOMIC DNA]</scope>
    <source>
        <strain evidence="6 7">APG5</strain>
    </source>
</reference>
<feature type="domain" description="Multidrug resistance protein MdtA-like barrel-sandwich hybrid" evidence="4">
    <location>
        <begin position="72"/>
        <end position="205"/>
    </location>
</feature>
<dbReference type="Gene3D" id="2.40.30.170">
    <property type="match status" value="1"/>
</dbReference>
<evidence type="ECO:0000259" key="5">
    <source>
        <dbReference type="Pfam" id="PF25967"/>
    </source>
</evidence>
<evidence type="ECO:0000256" key="2">
    <source>
        <dbReference type="ARBA" id="ARBA00009477"/>
    </source>
</evidence>
<dbReference type="Gene3D" id="2.40.420.20">
    <property type="match status" value="1"/>
</dbReference>
<dbReference type="AlphaFoldDB" id="A0A2P7NZA2"/>
<dbReference type="EMBL" id="PXXU01000002">
    <property type="protein sequence ID" value="PSJ18778.1"/>
    <property type="molecule type" value="Genomic_DNA"/>
</dbReference>
<evidence type="ECO:0000256" key="3">
    <source>
        <dbReference type="SAM" id="Coils"/>
    </source>
</evidence>
<evidence type="ECO:0000313" key="6">
    <source>
        <dbReference type="EMBL" id="PSJ18778.1"/>
    </source>
</evidence>
<feature type="coiled-coil region" evidence="3">
    <location>
        <begin position="108"/>
        <end position="176"/>
    </location>
</feature>
<dbReference type="GO" id="GO:0046677">
    <property type="term" value="P:response to antibiotic"/>
    <property type="evidence" value="ECO:0007669"/>
    <property type="project" value="TreeGrafter"/>
</dbReference>
<accession>A0A2P7NZA2</accession>
<feature type="domain" description="Multidrug resistance protein MdtA-like C-terminal permuted SH3" evidence="5">
    <location>
        <begin position="326"/>
        <end position="379"/>
    </location>
</feature>
<comment type="subcellular location">
    <subcellularLocation>
        <location evidence="1">Cell envelope</location>
    </subcellularLocation>
</comment>
<dbReference type="GO" id="GO:0005886">
    <property type="term" value="C:plasma membrane"/>
    <property type="evidence" value="ECO:0007669"/>
    <property type="project" value="TreeGrafter"/>
</dbReference>
<gene>
    <name evidence="6" type="ORF">C7H79_00665</name>
</gene>
<dbReference type="GO" id="GO:0022857">
    <property type="term" value="F:transmembrane transporter activity"/>
    <property type="evidence" value="ECO:0007669"/>
    <property type="project" value="InterPro"/>
</dbReference>
<dbReference type="NCBIfam" id="TIGR01730">
    <property type="entry name" value="RND_mfp"/>
    <property type="match status" value="1"/>
</dbReference>